<evidence type="ECO:0000313" key="3">
    <source>
        <dbReference type="Proteomes" id="UP000176480"/>
    </source>
</evidence>
<evidence type="ECO:0000313" key="2">
    <source>
        <dbReference type="EMBL" id="OGK52751.1"/>
    </source>
</evidence>
<protein>
    <recommendedName>
        <fullName evidence="4">Sugar transporter SemiSWEET</fullName>
    </recommendedName>
</protein>
<proteinExistence type="predicted"/>
<dbReference type="Gene3D" id="1.20.1280.290">
    <property type="match status" value="1"/>
</dbReference>
<keyword evidence="1" id="KW-1133">Transmembrane helix</keyword>
<feature type="transmembrane region" description="Helical" evidence="1">
    <location>
        <begin position="18"/>
        <end position="38"/>
    </location>
</feature>
<name>A0A1F7JAW6_9BACT</name>
<comment type="caution">
    <text evidence="2">The sequence shown here is derived from an EMBL/GenBank/DDBJ whole genome shotgun (WGS) entry which is preliminary data.</text>
</comment>
<evidence type="ECO:0008006" key="4">
    <source>
        <dbReference type="Google" id="ProtNLM"/>
    </source>
</evidence>
<gene>
    <name evidence="2" type="ORF">A2966_03160</name>
</gene>
<dbReference type="EMBL" id="MGAR01000002">
    <property type="protein sequence ID" value="OGK52751.1"/>
    <property type="molecule type" value="Genomic_DNA"/>
</dbReference>
<dbReference type="GO" id="GO:0016020">
    <property type="term" value="C:membrane"/>
    <property type="evidence" value="ECO:0007669"/>
    <property type="project" value="InterPro"/>
</dbReference>
<keyword evidence="1" id="KW-0472">Membrane</keyword>
<feature type="transmembrane region" description="Helical" evidence="1">
    <location>
        <begin position="77"/>
        <end position="98"/>
    </location>
</feature>
<sequence>MLHQHPVHKKHTTIFHKALNAVIMVVATASPLITIPQLSDIYIKKTASGVSSITWLAYIFTSTIWLYYGIIHREKVIIINGILGVILATLIYIGTLLYG</sequence>
<accession>A0A1F7JAW6</accession>
<reference evidence="2 3" key="1">
    <citation type="journal article" date="2016" name="Nat. Commun.">
        <title>Thousands of microbial genomes shed light on interconnected biogeochemical processes in an aquifer system.</title>
        <authorList>
            <person name="Anantharaman K."/>
            <person name="Brown C.T."/>
            <person name="Hug L.A."/>
            <person name="Sharon I."/>
            <person name="Castelle C.J."/>
            <person name="Probst A.J."/>
            <person name="Thomas B.C."/>
            <person name="Singh A."/>
            <person name="Wilkins M.J."/>
            <person name="Karaoz U."/>
            <person name="Brodie E.L."/>
            <person name="Williams K.H."/>
            <person name="Hubbard S.S."/>
            <person name="Banfield J.F."/>
        </authorList>
    </citation>
    <scope>NUCLEOTIDE SEQUENCE [LARGE SCALE GENOMIC DNA]</scope>
</reference>
<evidence type="ECO:0000256" key="1">
    <source>
        <dbReference type="SAM" id="Phobius"/>
    </source>
</evidence>
<dbReference type="AlphaFoldDB" id="A0A1F7JAW6"/>
<feature type="transmembrane region" description="Helical" evidence="1">
    <location>
        <begin position="50"/>
        <end position="70"/>
    </location>
</feature>
<dbReference type="Pfam" id="PF03083">
    <property type="entry name" value="MtN3_slv"/>
    <property type="match status" value="1"/>
</dbReference>
<dbReference type="Proteomes" id="UP000176480">
    <property type="component" value="Unassembled WGS sequence"/>
</dbReference>
<dbReference type="STRING" id="1802067.A2966_03160"/>
<keyword evidence="1" id="KW-0812">Transmembrane</keyword>
<organism evidence="2 3">
    <name type="scientific">Candidatus Roizmanbacteria bacterium RIFCSPLOWO2_01_FULL_41_22</name>
    <dbReference type="NCBI Taxonomy" id="1802067"/>
    <lineage>
        <taxon>Bacteria</taxon>
        <taxon>Candidatus Roizmaniibacteriota</taxon>
    </lineage>
</organism>
<dbReference type="InterPro" id="IPR004316">
    <property type="entry name" value="SWEET_rpt"/>
</dbReference>